<dbReference type="EMBL" id="WNYA01000002">
    <property type="protein sequence ID" value="KAG8587329.1"/>
    <property type="molecule type" value="Genomic_DNA"/>
</dbReference>
<organism evidence="2 3">
    <name type="scientific">Engystomops pustulosus</name>
    <name type="common">Tungara frog</name>
    <name type="synonym">Physalaemus pustulosus</name>
    <dbReference type="NCBI Taxonomy" id="76066"/>
    <lineage>
        <taxon>Eukaryota</taxon>
        <taxon>Metazoa</taxon>
        <taxon>Chordata</taxon>
        <taxon>Craniata</taxon>
        <taxon>Vertebrata</taxon>
        <taxon>Euteleostomi</taxon>
        <taxon>Amphibia</taxon>
        <taxon>Batrachia</taxon>
        <taxon>Anura</taxon>
        <taxon>Neobatrachia</taxon>
        <taxon>Hyloidea</taxon>
        <taxon>Leptodactylidae</taxon>
        <taxon>Leiuperinae</taxon>
        <taxon>Engystomops</taxon>
    </lineage>
</organism>
<evidence type="ECO:0008006" key="4">
    <source>
        <dbReference type="Google" id="ProtNLM"/>
    </source>
</evidence>
<accession>A0AAV7CQH9</accession>
<feature type="transmembrane region" description="Helical" evidence="1">
    <location>
        <begin position="12"/>
        <end position="33"/>
    </location>
</feature>
<sequence length="180" mass="21101">MELPWYRQYFWLLVFGAIILVIAIISFVMLCFCKKLFSRSLTLHIRRSFKQEKKMTQVQNVQSGSFTQSIPQRTYTLPEIPTHDYETIEDHVTHPNVYSKVKKEPVIVQQHLIKSAYNSHKHDVHLQVPSTSDRYSNASYDSVGHIAYDYGTPDPKNFAKDREYIDVLPDDKDYDDVEII</sequence>
<dbReference type="Pfam" id="PF15050">
    <property type="entry name" value="SCIMP"/>
    <property type="match status" value="1"/>
</dbReference>
<keyword evidence="1" id="KW-0472">Membrane</keyword>
<evidence type="ECO:0000256" key="1">
    <source>
        <dbReference type="SAM" id="Phobius"/>
    </source>
</evidence>
<dbReference type="InterPro" id="IPR028181">
    <property type="entry name" value="SCIMP"/>
</dbReference>
<keyword evidence="1" id="KW-0812">Transmembrane</keyword>
<evidence type="ECO:0000313" key="3">
    <source>
        <dbReference type="Proteomes" id="UP000824782"/>
    </source>
</evidence>
<dbReference type="GO" id="GO:0097197">
    <property type="term" value="C:tetraspanin-enriched microdomain"/>
    <property type="evidence" value="ECO:0007669"/>
    <property type="project" value="InterPro"/>
</dbReference>
<gene>
    <name evidence="2" type="ORF">GDO81_005637</name>
</gene>
<proteinExistence type="predicted"/>
<name>A0AAV7CQH9_ENGPU</name>
<keyword evidence="3" id="KW-1185">Reference proteome</keyword>
<dbReference type="GO" id="GO:0001772">
    <property type="term" value="C:immunological synapse"/>
    <property type="evidence" value="ECO:0007669"/>
    <property type="project" value="InterPro"/>
</dbReference>
<protein>
    <recommendedName>
        <fullName evidence="4">SLP adapter and CSK-interacting membrane protein</fullName>
    </recommendedName>
</protein>
<reference evidence="2" key="1">
    <citation type="thesis" date="2020" institute="ProQuest LLC" country="789 East Eisenhower Parkway, Ann Arbor, MI, USA">
        <title>Comparative Genomics and Chromosome Evolution.</title>
        <authorList>
            <person name="Mudd A.B."/>
        </authorList>
    </citation>
    <scope>NUCLEOTIDE SEQUENCE</scope>
    <source>
        <strain evidence="2">237g6f4</strain>
        <tissue evidence="2">Blood</tissue>
    </source>
</reference>
<comment type="caution">
    <text evidence="2">The sequence shown here is derived from an EMBL/GenBank/DDBJ whole genome shotgun (WGS) entry which is preliminary data.</text>
</comment>
<keyword evidence="1" id="KW-1133">Transmembrane helix</keyword>
<dbReference type="Proteomes" id="UP000824782">
    <property type="component" value="Unassembled WGS sequence"/>
</dbReference>
<dbReference type="EMBL" id="WNYA01000002">
    <property type="protein sequence ID" value="KAG8587330.1"/>
    <property type="molecule type" value="Genomic_DNA"/>
</dbReference>
<dbReference type="AlphaFoldDB" id="A0AAV7CQH9"/>
<evidence type="ECO:0000313" key="2">
    <source>
        <dbReference type="EMBL" id="KAG8587329.1"/>
    </source>
</evidence>